<gene>
    <name evidence="2" type="ORF">QE404_001485</name>
</gene>
<sequence>MIKRFFGFFWVILILYFIFIHPAIIYYSSVDYSDLADRNSSTAMLYLVTSILLWTGILILALYTIYRYSFKARRNIRYISKHGQKIEAQIIECNTLGTLSDSFERKSVVLEFENLRGATVWHKMEINDSKPTQKRFETGNKISLWIDKTFEKYPYIILDGIQTRINYGLYLAWLLFTFLIAGYFLYAYSFESHGYGWNFLEIGHPLIISPLVIYFIIFLGWLIFFKLIGKAGNGFIVSKDYLKLKCAGLQATAKILKTEQTGTYINENPQFRFTLEYVDASGKTNQVELTKIVPFIELHTVQHKERGIFYLPENPDHVAFVEDINSIA</sequence>
<name>A0ABU0TH08_9FLAO</name>
<keyword evidence="1" id="KW-0472">Membrane</keyword>
<evidence type="ECO:0000313" key="3">
    <source>
        <dbReference type="Proteomes" id="UP001225072"/>
    </source>
</evidence>
<proteinExistence type="predicted"/>
<reference evidence="2 3" key="1">
    <citation type="submission" date="2023-07" db="EMBL/GenBank/DDBJ databases">
        <title>Functional and genomic diversity of the sorghum phyllosphere microbiome.</title>
        <authorList>
            <person name="Shade A."/>
        </authorList>
    </citation>
    <scope>NUCLEOTIDE SEQUENCE [LARGE SCALE GENOMIC DNA]</scope>
    <source>
        <strain evidence="2 3">SORGH_AS_1064</strain>
    </source>
</reference>
<accession>A0ABU0TH08</accession>
<keyword evidence="3" id="KW-1185">Reference proteome</keyword>
<evidence type="ECO:0008006" key="4">
    <source>
        <dbReference type="Google" id="ProtNLM"/>
    </source>
</evidence>
<evidence type="ECO:0000313" key="2">
    <source>
        <dbReference type="EMBL" id="MDQ1096338.1"/>
    </source>
</evidence>
<feature type="transmembrane region" description="Helical" evidence="1">
    <location>
        <begin position="43"/>
        <end position="66"/>
    </location>
</feature>
<feature type="transmembrane region" description="Helical" evidence="1">
    <location>
        <begin position="206"/>
        <end position="225"/>
    </location>
</feature>
<feature type="transmembrane region" description="Helical" evidence="1">
    <location>
        <begin position="167"/>
        <end position="186"/>
    </location>
</feature>
<evidence type="ECO:0000256" key="1">
    <source>
        <dbReference type="SAM" id="Phobius"/>
    </source>
</evidence>
<feature type="transmembrane region" description="Helical" evidence="1">
    <location>
        <begin position="7"/>
        <end position="28"/>
    </location>
</feature>
<keyword evidence="1" id="KW-0812">Transmembrane</keyword>
<organism evidence="2 3">
    <name type="scientific">Chryseobacterium camelliae</name>
    <dbReference type="NCBI Taxonomy" id="1265445"/>
    <lineage>
        <taxon>Bacteria</taxon>
        <taxon>Pseudomonadati</taxon>
        <taxon>Bacteroidota</taxon>
        <taxon>Flavobacteriia</taxon>
        <taxon>Flavobacteriales</taxon>
        <taxon>Weeksellaceae</taxon>
        <taxon>Chryseobacterium group</taxon>
        <taxon>Chryseobacterium</taxon>
    </lineage>
</organism>
<keyword evidence="1" id="KW-1133">Transmembrane helix</keyword>
<protein>
    <recommendedName>
        <fullName evidence="4">DUF3592 domain-containing protein</fullName>
    </recommendedName>
</protein>
<dbReference type="RefSeq" id="WP_307448555.1">
    <property type="nucleotide sequence ID" value="NZ_JAUTAL010000001.1"/>
</dbReference>
<comment type="caution">
    <text evidence="2">The sequence shown here is derived from an EMBL/GenBank/DDBJ whole genome shotgun (WGS) entry which is preliminary data.</text>
</comment>
<dbReference type="EMBL" id="JAUTAL010000001">
    <property type="protein sequence ID" value="MDQ1096338.1"/>
    <property type="molecule type" value="Genomic_DNA"/>
</dbReference>
<dbReference type="Proteomes" id="UP001225072">
    <property type="component" value="Unassembled WGS sequence"/>
</dbReference>